<dbReference type="InterPro" id="IPR036396">
    <property type="entry name" value="Cyt_P450_sf"/>
</dbReference>
<evidence type="ECO:0000256" key="1">
    <source>
        <dbReference type="ARBA" id="ARBA00001971"/>
    </source>
</evidence>
<comment type="cofactor">
    <cofactor evidence="1">
        <name>heme</name>
        <dbReference type="ChEBI" id="CHEBI:30413"/>
    </cofactor>
</comment>
<dbReference type="AlphaFoldDB" id="A0A161M8F0"/>
<reference evidence="8" key="2">
    <citation type="journal article" date="2017" name="J. Med. Entomol.">
        <title>Transcriptome Analysis of the Triatoma infestans (Hemiptera: Reduviidae) Integument.</title>
        <authorList>
            <person name="Calderon-Fernandez G.M."/>
            <person name="Moriconi D.E."/>
            <person name="Dulbecco A.B."/>
            <person name="Juarez M.P."/>
        </authorList>
    </citation>
    <scope>NUCLEOTIDE SEQUENCE</scope>
    <source>
        <strain evidence="8">Int1</strain>
        <tissue evidence="8">Integument</tissue>
    </source>
</reference>
<dbReference type="EMBL" id="GEMB01000220">
    <property type="protein sequence ID" value="JAS02894.1"/>
    <property type="molecule type" value="Transcribed_RNA"/>
</dbReference>
<sequence length="114" mass="13575">MQGLNKHARLLLRNMLKKNGEPFNVEEMIVPCTLDIICETAMGHSLNTQDSDGNNDYLRAVRRTCHLIFQRCVKLVYSREWLYALTLDGRDFFRNLNYLHKFTENIIRNRKWIT</sequence>
<protein>
    <submittedName>
        <fullName evidence="8">Cytochrome P450</fullName>
        <ecNumber evidence="8">1.14.-.-</ecNumber>
    </submittedName>
</protein>
<comment type="similarity">
    <text evidence="2">Belongs to the cytochrome P450 family.</text>
</comment>
<evidence type="ECO:0000313" key="8">
    <source>
        <dbReference type="EMBL" id="JAS02894.1"/>
    </source>
</evidence>
<dbReference type="InterPro" id="IPR050196">
    <property type="entry name" value="Cytochrome_P450_Monoox"/>
</dbReference>
<dbReference type="SUPFAM" id="SSF48264">
    <property type="entry name" value="Cytochrome P450"/>
    <property type="match status" value="1"/>
</dbReference>
<keyword evidence="5 8" id="KW-0560">Oxidoreductase</keyword>
<evidence type="ECO:0000256" key="5">
    <source>
        <dbReference type="ARBA" id="ARBA00023002"/>
    </source>
</evidence>
<keyword evidence="7" id="KW-0503">Monooxygenase</keyword>
<accession>A0A161M8F0</accession>
<evidence type="ECO:0000256" key="6">
    <source>
        <dbReference type="ARBA" id="ARBA00023004"/>
    </source>
</evidence>
<dbReference type="InterPro" id="IPR001128">
    <property type="entry name" value="Cyt_P450"/>
</dbReference>
<evidence type="ECO:0000256" key="2">
    <source>
        <dbReference type="ARBA" id="ARBA00010617"/>
    </source>
</evidence>
<dbReference type="Gene3D" id="1.10.630.10">
    <property type="entry name" value="Cytochrome P450"/>
    <property type="match status" value="1"/>
</dbReference>
<evidence type="ECO:0000256" key="3">
    <source>
        <dbReference type="ARBA" id="ARBA00022617"/>
    </source>
</evidence>
<dbReference type="GO" id="GO:0016705">
    <property type="term" value="F:oxidoreductase activity, acting on paired donors, with incorporation or reduction of molecular oxygen"/>
    <property type="evidence" value="ECO:0007669"/>
    <property type="project" value="InterPro"/>
</dbReference>
<evidence type="ECO:0000256" key="4">
    <source>
        <dbReference type="ARBA" id="ARBA00022723"/>
    </source>
</evidence>
<reference evidence="8" key="1">
    <citation type="submission" date="2016-04" db="EMBL/GenBank/DDBJ databases">
        <authorList>
            <person name="Calderon-Fernandez G.M.Sr."/>
        </authorList>
    </citation>
    <scope>NUCLEOTIDE SEQUENCE</scope>
    <source>
        <strain evidence="8">Int1</strain>
        <tissue evidence="8">Integument</tissue>
    </source>
</reference>
<keyword evidence="6" id="KW-0408">Iron</keyword>
<dbReference type="EC" id="1.14.-.-" evidence="8"/>
<organism evidence="8">
    <name type="scientific">Triatoma infestans</name>
    <name type="common">Assassin bug</name>
    <dbReference type="NCBI Taxonomy" id="30076"/>
    <lineage>
        <taxon>Eukaryota</taxon>
        <taxon>Metazoa</taxon>
        <taxon>Ecdysozoa</taxon>
        <taxon>Arthropoda</taxon>
        <taxon>Hexapoda</taxon>
        <taxon>Insecta</taxon>
        <taxon>Pterygota</taxon>
        <taxon>Neoptera</taxon>
        <taxon>Paraneoptera</taxon>
        <taxon>Hemiptera</taxon>
        <taxon>Heteroptera</taxon>
        <taxon>Panheteroptera</taxon>
        <taxon>Cimicomorpha</taxon>
        <taxon>Reduviidae</taxon>
        <taxon>Triatominae</taxon>
        <taxon>Triatoma</taxon>
    </lineage>
</organism>
<dbReference type="GO" id="GO:0020037">
    <property type="term" value="F:heme binding"/>
    <property type="evidence" value="ECO:0007669"/>
    <property type="project" value="InterPro"/>
</dbReference>
<dbReference type="Pfam" id="PF00067">
    <property type="entry name" value="p450"/>
    <property type="match status" value="1"/>
</dbReference>
<dbReference type="PANTHER" id="PTHR24291">
    <property type="entry name" value="CYTOCHROME P450 FAMILY 4"/>
    <property type="match status" value="1"/>
</dbReference>
<dbReference type="GO" id="GO:0005506">
    <property type="term" value="F:iron ion binding"/>
    <property type="evidence" value="ECO:0007669"/>
    <property type="project" value="InterPro"/>
</dbReference>
<keyword evidence="4" id="KW-0479">Metal-binding</keyword>
<name>A0A161M8F0_TRIIF</name>
<keyword evidence="3" id="KW-0349">Heme</keyword>
<evidence type="ECO:0000256" key="7">
    <source>
        <dbReference type="ARBA" id="ARBA00023033"/>
    </source>
</evidence>
<proteinExistence type="inferred from homology"/>
<dbReference type="PANTHER" id="PTHR24291:SF201">
    <property type="entry name" value="CYTOCHROME P450, FAMILY 4, SUBFAMILY B, POLYPEPTIDE 7"/>
    <property type="match status" value="1"/>
</dbReference>
<dbReference type="GO" id="GO:0004497">
    <property type="term" value="F:monooxygenase activity"/>
    <property type="evidence" value="ECO:0007669"/>
    <property type="project" value="UniProtKB-KW"/>
</dbReference>